<dbReference type="InterPro" id="IPR010115">
    <property type="entry name" value="FbiA/CofD"/>
</dbReference>
<dbReference type="InterPro" id="IPR002882">
    <property type="entry name" value="CofD"/>
</dbReference>
<dbReference type="CDD" id="cd07186">
    <property type="entry name" value="CofD_like"/>
    <property type="match status" value="1"/>
</dbReference>
<dbReference type="Proteomes" id="UP000552757">
    <property type="component" value="Unassembled WGS sequence"/>
</dbReference>
<dbReference type="GO" id="GO:0043743">
    <property type="term" value="F:LPPG:FO 2-phospho-L-lactate transferase activity"/>
    <property type="evidence" value="ECO:0007669"/>
    <property type="project" value="UniProtKB-EC"/>
</dbReference>
<keyword evidence="2" id="KW-0460">Magnesium</keyword>
<name>A0A7W6GPP3_9SPHN</name>
<dbReference type="AlphaFoldDB" id="A0A7W6GPP3"/>
<dbReference type="EC" id="2.7.8.28" evidence="3"/>
<dbReference type="Gene3D" id="1.10.8.240">
    <property type="entry name" value="CofD-like domain"/>
    <property type="match status" value="1"/>
</dbReference>
<dbReference type="SUPFAM" id="SSF142338">
    <property type="entry name" value="CofD-like"/>
    <property type="match status" value="1"/>
</dbReference>
<dbReference type="EMBL" id="JACIEB010000005">
    <property type="protein sequence ID" value="MBB3982608.1"/>
    <property type="molecule type" value="Genomic_DNA"/>
</dbReference>
<comment type="caution">
    <text evidence="3">The sequence shown here is derived from an EMBL/GenBank/DDBJ whole genome shotgun (WGS) entry which is preliminary data.</text>
</comment>
<dbReference type="HAMAP" id="MF_01257">
    <property type="entry name" value="CofD"/>
    <property type="match status" value="1"/>
</dbReference>
<organism evidence="3 4">
    <name type="scientific">Sphingobium fontiphilum</name>
    <dbReference type="NCBI Taxonomy" id="944425"/>
    <lineage>
        <taxon>Bacteria</taxon>
        <taxon>Pseudomonadati</taxon>
        <taxon>Pseudomonadota</taxon>
        <taxon>Alphaproteobacteria</taxon>
        <taxon>Sphingomonadales</taxon>
        <taxon>Sphingomonadaceae</taxon>
        <taxon>Sphingobium</taxon>
    </lineage>
</organism>
<sequence length="310" mass="32406">MSGNVVVLTGGVGGAKLVLGLQELAPPDRLTAIVNTGDDFRHLGLHISPDIDTLLYTLAGKANAEQGWGRAGESWSFMAALRELGGEDWFALGDHDLALHVLRTMRMARGDGLAQITADFARSWGIGMAVLPMSEQVVATHVLTDEGDLAFQRYFVERRCQPVVRAIRFAGADAATPAPGVVEAIEAADAILIAPSNPFLSVDPMLAVPGIRAALGRARAPIVAVSPIIGGKAVKGPTAKLMAEMGLIVGNDAIARHYAGLVDGLLIDQGDPPPAGAIASARTDTMMRTVEDKRRVAQAAIDLARAVASA</sequence>
<evidence type="ECO:0000313" key="3">
    <source>
        <dbReference type="EMBL" id="MBB3982608.1"/>
    </source>
</evidence>
<dbReference type="InterPro" id="IPR038136">
    <property type="entry name" value="CofD-like_dom_sf"/>
</dbReference>
<reference evidence="3 4" key="1">
    <citation type="submission" date="2020-08" db="EMBL/GenBank/DDBJ databases">
        <title>Genomic Encyclopedia of Type Strains, Phase IV (KMG-IV): sequencing the most valuable type-strain genomes for metagenomic binning, comparative biology and taxonomic classification.</title>
        <authorList>
            <person name="Goeker M."/>
        </authorList>
    </citation>
    <scope>NUCLEOTIDE SEQUENCE [LARGE SCALE GENOMIC DNA]</scope>
    <source>
        <strain evidence="3 4">DSM 29348</strain>
    </source>
</reference>
<protein>
    <submittedName>
        <fullName evidence="3">LPPG:FO 2-phospho-L-lactate transferase</fullName>
        <ecNumber evidence="3">2.7.8.28</ecNumber>
    </submittedName>
</protein>
<proteinExistence type="inferred from homology"/>
<dbReference type="NCBIfam" id="TIGR01819">
    <property type="entry name" value="F420_cofD"/>
    <property type="match status" value="1"/>
</dbReference>
<keyword evidence="4" id="KW-1185">Reference proteome</keyword>
<gene>
    <name evidence="3" type="ORF">GGR44_002274</name>
</gene>
<evidence type="ECO:0000256" key="2">
    <source>
        <dbReference type="ARBA" id="ARBA00022842"/>
    </source>
</evidence>
<dbReference type="PANTHER" id="PTHR43007:SF1">
    <property type="entry name" value="2-PHOSPHO-L-LACTATE TRANSFERASE"/>
    <property type="match status" value="1"/>
</dbReference>
<dbReference type="RefSeq" id="WP_183955686.1">
    <property type="nucleotide sequence ID" value="NZ_JACIEB010000005.1"/>
</dbReference>
<dbReference type="GO" id="GO:0000287">
    <property type="term" value="F:magnesium ion binding"/>
    <property type="evidence" value="ECO:0007669"/>
    <property type="project" value="InterPro"/>
</dbReference>
<evidence type="ECO:0000313" key="4">
    <source>
        <dbReference type="Proteomes" id="UP000552757"/>
    </source>
</evidence>
<dbReference type="PANTHER" id="PTHR43007">
    <property type="entry name" value="2-PHOSPHO-L-LACTATE TRANSFERASE"/>
    <property type="match status" value="1"/>
</dbReference>
<dbReference type="Gene3D" id="3.40.50.10680">
    <property type="entry name" value="CofD-like domains"/>
    <property type="match status" value="1"/>
</dbReference>
<evidence type="ECO:0000256" key="1">
    <source>
        <dbReference type="ARBA" id="ARBA00022679"/>
    </source>
</evidence>
<dbReference type="Pfam" id="PF01933">
    <property type="entry name" value="CofD"/>
    <property type="match status" value="1"/>
</dbReference>
<accession>A0A7W6GPP3</accession>
<keyword evidence="1 3" id="KW-0808">Transferase</keyword>